<evidence type="ECO:0000313" key="1">
    <source>
        <dbReference type="EMBL" id="QEJ98589.1"/>
    </source>
</evidence>
<protein>
    <submittedName>
        <fullName evidence="1">Uncharacterized protein</fullName>
    </submittedName>
</protein>
<evidence type="ECO:0000313" key="2">
    <source>
        <dbReference type="Proteomes" id="UP000323594"/>
    </source>
</evidence>
<dbReference type="EMBL" id="CP042817">
    <property type="protein sequence ID" value="QEJ98589.1"/>
    <property type="molecule type" value="Genomic_DNA"/>
</dbReference>
<sequence>MAPLTLRLFLRYFRRAKRIRLRTFEKVLAAPPIPHAQALCCITGFVSLPFKNTASDNPRNLHRADQAQSCE</sequence>
<gene>
    <name evidence="1" type="ORF">FUT82_11670</name>
</gene>
<name>A0AAE6IUI3_TREPH</name>
<dbReference type="AlphaFoldDB" id="A0AAE6IUI3"/>
<proteinExistence type="predicted"/>
<organism evidence="1 2">
    <name type="scientific">Treponema phagedenis</name>
    <dbReference type="NCBI Taxonomy" id="162"/>
    <lineage>
        <taxon>Bacteria</taxon>
        <taxon>Pseudomonadati</taxon>
        <taxon>Spirochaetota</taxon>
        <taxon>Spirochaetia</taxon>
        <taxon>Spirochaetales</taxon>
        <taxon>Treponemataceae</taxon>
        <taxon>Treponema</taxon>
    </lineage>
</organism>
<reference evidence="1 2" key="1">
    <citation type="submission" date="2019-08" db="EMBL/GenBank/DDBJ databases">
        <authorList>
            <person name="Kuhnert P."/>
        </authorList>
    </citation>
    <scope>NUCLEOTIDE SEQUENCE [LARGE SCALE GENOMIC DNA]</scope>
    <source>
        <strain evidence="1 2">B36.5</strain>
    </source>
</reference>
<accession>A0AAE6IUI3</accession>
<dbReference type="Proteomes" id="UP000323594">
    <property type="component" value="Chromosome"/>
</dbReference>